<dbReference type="EMBL" id="CYYU01000024">
    <property type="protein sequence ID" value="CUO06892.1"/>
    <property type="molecule type" value="Genomic_DNA"/>
</dbReference>
<evidence type="ECO:0000313" key="2">
    <source>
        <dbReference type="EMBL" id="CUO06892.1"/>
    </source>
</evidence>
<dbReference type="Proteomes" id="UP000095546">
    <property type="component" value="Unassembled WGS sequence"/>
</dbReference>
<dbReference type="OrthoDB" id="155250at2"/>
<reference evidence="2 3" key="1">
    <citation type="submission" date="2015-09" db="EMBL/GenBank/DDBJ databases">
        <authorList>
            <consortium name="Pathogen Informatics"/>
        </authorList>
    </citation>
    <scope>NUCLEOTIDE SEQUENCE [LARGE SCALE GENOMIC DNA]</scope>
    <source>
        <strain evidence="2 3">2789STDY5608828</strain>
    </source>
</reference>
<dbReference type="SUPFAM" id="SSF109604">
    <property type="entry name" value="HD-domain/PDEase-like"/>
    <property type="match status" value="1"/>
</dbReference>
<dbReference type="InterPro" id="IPR003607">
    <property type="entry name" value="HD/PDEase_dom"/>
</dbReference>
<dbReference type="Pfam" id="PF01966">
    <property type="entry name" value="HD"/>
    <property type="match status" value="1"/>
</dbReference>
<dbReference type="AlphaFoldDB" id="A0A174C0J6"/>
<protein>
    <submittedName>
        <fullName evidence="2">Predicted HD superfamily hydrolase</fullName>
    </submittedName>
</protein>
<dbReference type="eggNOG" id="COG1418">
    <property type="taxonomic scope" value="Bacteria"/>
</dbReference>
<name>A0A174C0J6_9FIRM</name>
<dbReference type="GeneID" id="83709143"/>
<dbReference type="CDD" id="cd00077">
    <property type="entry name" value="HDc"/>
    <property type="match status" value="1"/>
</dbReference>
<organism evidence="2 3">
    <name type="scientific">Mitsuokella jalaludinii</name>
    <dbReference type="NCBI Taxonomy" id="187979"/>
    <lineage>
        <taxon>Bacteria</taxon>
        <taxon>Bacillati</taxon>
        <taxon>Bacillota</taxon>
        <taxon>Negativicutes</taxon>
        <taxon>Selenomonadales</taxon>
        <taxon>Selenomonadaceae</taxon>
        <taxon>Mitsuokella</taxon>
    </lineage>
</organism>
<keyword evidence="3" id="KW-1185">Reference proteome</keyword>
<evidence type="ECO:0000259" key="1">
    <source>
        <dbReference type="Pfam" id="PF01966"/>
    </source>
</evidence>
<evidence type="ECO:0000313" key="3">
    <source>
        <dbReference type="Proteomes" id="UP000095546"/>
    </source>
</evidence>
<feature type="domain" description="HD" evidence="1">
    <location>
        <begin position="27"/>
        <end position="121"/>
    </location>
</feature>
<proteinExistence type="predicted"/>
<dbReference type="STRING" id="187979.ERS852385_02056"/>
<dbReference type="Gene3D" id="1.10.3210.10">
    <property type="entry name" value="Hypothetical protein af1432"/>
    <property type="match status" value="1"/>
</dbReference>
<accession>A0A174C0J6</accession>
<dbReference type="RefSeq" id="WP_036374733.1">
    <property type="nucleotide sequence ID" value="NZ_CABIWZ010000024.1"/>
</dbReference>
<dbReference type="InterPro" id="IPR006674">
    <property type="entry name" value="HD_domain"/>
</dbReference>
<dbReference type="GO" id="GO:0016787">
    <property type="term" value="F:hydrolase activity"/>
    <property type="evidence" value="ECO:0007669"/>
    <property type="project" value="UniProtKB-KW"/>
</dbReference>
<keyword evidence="2" id="KW-0378">Hydrolase</keyword>
<sequence>MTEETFAKKRDEVLQAMITFDAGDAKRIQHFLKVYTYAALLGRQEGLRAEVQQTLELAAILHDIGIHAAEAKYRSAAGIYQEKEGPAPARKLLEEVSGIPDAMIERICYLIGHHHTYKDVDGADYQLLLEADFLVNAYEDELSAKACKTFREKVFRTTSGTAMLNAVYGLD</sequence>
<gene>
    <name evidence="2" type="ORF">ERS852385_02056</name>
</gene>